<dbReference type="InterPro" id="IPR032689">
    <property type="entry name" value="TraG-D_C"/>
</dbReference>
<keyword evidence="3" id="KW-0812">Transmembrane</keyword>
<evidence type="ECO:0000256" key="2">
    <source>
        <dbReference type="ARBA" id="ARBA00022475"/>
    </source>
</evidence>
<dbReference type="Gene3D" id="3.40.50.300">
    <property type="entry name" value="P-loop containing nucleotide triphosphate hydrolases"/>
    <property type="match status" value="1"/>
</dbReference>
<dbReference type="PANTHER" id="PTHR37937">
    <property type="entry name" value="CONJUGATIVE TRANSFER: DNA TRANSPORT"/>
    <property type="match status" value="1"/>
</dbReference>
<dbReference type="PANTHER" id="PTHR37937:SF1">
    <property type="entry name" value="CONJUGATIVE TRANSFER: DNA TRANSPORT"/>
    <property type="match status" value="1"/>
</dbReference>
<dbReference type="AlphaFoldDB" id="A0A3E1YH97"/>
<reference evidence="7 8" key="1">
    <citation type="submission" date="2018-07" db="EMBL/GenBank/DDBJ databases">
        <title>Chitinophaga K2CV101002-2 sp. nov., isolated from a monsoon evergreen broad-leaved forest soil.</title>
        <authorList>
            <person name="Lv Y."/>
        </authorList>
    </citation>
    <scope>NUCLEOTIDE SEQUENCE [LARGE SCALE GENOMIC DNA]</scope>
    <source>
        <strain evidence="7 8">GDMCC 1.1288</strain>
    </source>
</reference>
<evidence type="ECO:0000256" key="5">
    <source>
        <dbReference type="ARBA" id="ARBA00023136"/>
    </source>
</evidence>
<dbReference type="RefSeq" id="WP_116973950.1">
    <property type="nucleotide sequence ID" value="NZ_QPMM01000001.1"/>
</dbReference>
<evidence type="ECO:0000256" key="1">
    <source>
        <dbReference type="ARBA" id="ARBA00004651"/>
    </source>
</evidence>
<dbReference type="EMBL" id="QPMM01000001">
    <property type="protein sequence ID" value="RFS26759.1"/>
    <property type="molecule type" value="Genomic_DNA"/>
</dbReference>
<keyword evidence="8" id="KW-1185">Reference proteome</keyword>
<keyword evidence="4" id="KW-1133">Transmembrane helix</keyword>
<feature type="domain" description="TraD/TraG TraM recognition site" evidence="6">
    <location>
        <begin position="14"/>
        <end position="78"/>
    </location>
</feature>
<comment type="caution">
    <text evidence="7">The sequence shown here is derived from an EMBL/GenBank/DDBJ whole genome shotgun (WGS) entry which is preliminary data.</text>
</comment>
<organism evidence="7 8">
    <name type="scientific">Chitinophaga silvatica</name>
    <dbReference type="NCBI Taxonomy" id="2282649"/>
    <lineage>
        <taxon>Bacteria</taxon>
        <taxon>Pseudomonadati</taxon>
        <taxon>Bacteroidota</taxon>
        <taxon>Chitinophagia</taxon>
        <taxon>Chitinophagales</taxon>
        <taxon>Chitinophagaceae</taxon>
        <taxon>Chitinophaga</taxon>
    </lineage>
</organism>
<name>A0A3E1YH97_9BACT</name>
<keyword evidence="5" id="KW-0472">Membrane</keyword>
<dbReference type="InterPro" id="IPR027417">
    <property type="entry name" value="P-loop_NTPase"/>
</dbReference>
<evidence type="ECO:0000313" key="7">
    <source>
        <dbReference type="EMBL" id="RFS26759.1"/>
    </source>
</evidence>
<proteinExistence type="predicted"/>
<protein>
    <recommendedName>
        <fullName evidence="6">TraD/TraG TraM recognition site domain-containing protein</fullName>
    </recommendedName>
</protein>
<gene>
    <name evidence="7" type="ORF">DVR12_02950</name>
</gene>
<evidence type="ECO:0000256" key="3">
    <source>
        <dbReference type="ARBA" id="ARBA00022692"/>
    </source>
</evidence>
<keyword evidence="2" id="KW-1003">Cell membrane</keyword>
<dbReference type="Proteomes" id="UP000260644">
    <property type="component" value="Unassembled WGS sequence"/>
</dbReference>
<evidence type="ECO:0000313" key="8">
    <source>
        <dbReference type="Proteomes" id="UP000260644"/>
    </source>
</evidence>
<sequence>MSRSKALLTTHSTTTLVIQNLDQVKKDYSREMADVLMNLCGNVICGQVAGDTARQMSDRVGRIMQDRASTTINSSDTSVNYSQQLDMAILPSVISNLSSGEFVGIVADDPGQEIPQKVFHCKVTKDPRKADQERKLQKELPVIRNLENGVVYKNFMQIKDDVTDFVDAEISRIMNDPTKAYLLVKR</sequence>
<evidence type="ECO:0000259" key="6">
    <source>
        <dbReference type="Pfam" id="PF12696"/>
    </source>
</evidence>
<comment type="subcellular location">
    <subcellularLocation>
        <location evidence="1">Cell membrane</location>
        <topology evidence="1">Multi-pass membrane protein</topology>
    </subcellularLocation>
</comment>
<dbReference type="Pfam" id="PF12696">
    <property type="entry name" value="TraG-D_C"/>
    <property type="match status" value="1"/>
</dbReference>
<dbReference type="SUPFAM" id="SSF52540">
    <property type="entry name" value="P-loop containing nucleoside triphosphate hydrolases"/>
    <property type="match status" value="1"/>
</dbReference>
<accession>A0A3E1YH97</accession>
<evidence type="ECO:0000256" key="4">
    <source>
        <dbReference type="ARBA" id="ARBA00022989"/>
    </source>
</evidence>
<dbReference type="InterPro" id="IPR051539">
    <property type="entry name" value="T4SS-coupling_protein"/>
</dbReference>
<dbReference type="GO" id="GO:0005886">
    <property type="term" value="C:plasma membrane"/>
    <property type="evidence" value="ECO:0007669"/>
    <property type="project" value="UniProtKB-SubCell"/>
</dbReference>
<dbReference type="OrthoDB" id="102453at2"/>